<evidence type="ECO:0000256" key="1">
    <source>
        <dbReference type="SAM" id="MobiDB-lite"/>
    </source>
</evidence>
<accession>A0A9Q3K1A5</accession>
<dbReference type="AlphaFoldDB" id="A0A9Q3K1A5"/>
<reference evidence="2" key="1">
    <citation type="submission" date="2021-03" db="EMBL/GenBank/DDBJ databases">
        <title>Draft genome sequence of rust myrtle Austropuccinia psidii MF-1, a brazilian biotype.</title>
        <authorList>
            <person name="Quecine M.C."/>
            <person name="Pachon D.M.R."/>
            <person name="Bonatelli M.L."/>
            <person name="Correr F.H."/>
            <person name="Franceschini L.M."/>
            <person name="Leite T.F."/>
            <person name="Margarido G.R.A."/>
            <person name="Almeida C.A."/>
            <person name="Ferrarezi J.A."/>
            <person name="Labate C.A."/>
        </authorList>
    </citation>
    <scope>NUCLEOTIDE SEQUENCE</scope>
    <source>
        <strain evidence="2">MF-1</strain>
    </source>
</reference>
<gene>
    <name evidence="2" type="ORF">O181_112172</name>
</gene>
<proteinExistence type="predicted"/>
<evidence type="ECO:0000313" key="2">
    <source>
        <dbReference type="EMBL" id="MBW0572457.1"/>
    </source>
</evidence>
<protein>
    <submittedName>
        <fullName evidence="2">Uncharacterized protein</fullName>
    </submittedName>
</protein>
<dbReference type="Proteomes" id="UP000765509">
    <property type="component" value="Unassembled WGS sequence"/>
</dbReference>
<name>A0A9Q3K1A5_9BASI</name>
<feature type="non-terminal residue" evidence="2">
    <location>
        <position position="1"/>
    </location>
</feature>
<keyword evidence="3" id="KW-1185">Reference proteome</keyword>
<evidence type="ECO:0000313" key="3">
    <source>
        <dbReference type="Proteomes" id="UP000765509"/>
    </source>
</evidence>
<feature type="region of interest" description="Disordered" evidence="1">
    <location>
        <begin position="36"/>
        <end position="69"/>
    </location>
</feature>
<sequence>MHASKIKEYHIIISSPKDHHVMNGGYAEKILSTKLKSPDSCKKGPNQKQSHMIKSRGIKVEKDSSHGGPPGVPKVTCDFSLQVLPHFNPTKEDFPQYHLRQSPLHVLRLKSSKNCTGQRQLILWQFSPISSLLLQESTIHPTPYGQVFFKRYKGFVPLVVGQSLLYLEITGNESYGQLD</sequence>
<dbReference type="EMBL" id="AVOT02090116">
    <property type="protein sequence ID" value="MBW0572457.1"/>
    <property type="molecule type" value="Genomic_DNA"/>
</dbReference>
<comment type="caution">
    <text evidence="2">The sequence shown here is derived from an EMBL/GenBank/DDBJ whole genome shotgun (WGS) entry which is preliminary data.</text>
</comment>
<organism evidence="2 3">
    <name type="scientific">Austropuccinia psidii MF-1</name>
    <dbReference type="NCBI Taxonomy" id="1389203"/>
    <lineage>
        <taxon>Eukaryota</taxon>
        <taxon>Fungi</taxon>
        <taxon>Dikarya</taxon>
        <taxon>Basidiomycota</taxon>
        <taxon>Pucciniomycotina</taxon>
        <taxon>Pucciniomycetes</taxon>
        <taxon>Pucciniales</taxon>
        <taxon>Sphaerophragmiaceae</taxon>
        <taxon>Austropuccinia</taxon>
    </lineage>
</organism>